<evidence type="ECO:0000256" key="2">
    <source>
        <dbReference type="SAM" id="SignalP"/>
    </source>
</evidence>
<dbReference type="PROSITE" id="PS51819">
    <property type="entry name" value="VOC"/>
    <property type="match status" value="1"/>
</dbReference>
<dbReference type="CDD" id="cd06587">
    <property type="entry name" value="VOC"/>
    <property type="match status" value="2"/>
</dbReference>
<dbReference type="GO" id="GO:0004493">
    <property type="term" value="F:methylmalonyl-CoA epimerase activity"/>
    <property type="evidence" value="ECO:0007669"/>
    <property type="project" value="TreeGrafter"/>
</dbReference>
<dbReference type="InterPro" id="IPR037523">
    <property type="entry name" value="VOC_core"/>
</dbReference>
<keyword evidence="1" id="KW-0479">Metal-binding</keyword>
<dbReference type="Gene3D" id="3.10.180.10">
    <property type="entry name" value="2,3-Dihydroxybiphenyl 1,2-Dioxygenase, domain 1"/>
    <property type="match status" value="2"/>
</dbReference>
<comment type="caution">
    <text evidence="4">The sequence shown here is derived from an EMBL/GenBank/DDBJ whole genome shotgun (WGS) entry which is preliminary data.</text>
</comment>
<evidence type="ECO:0000256" key="1">
    <source>
        <dbReference type="ARBA" id="ARBA00022723"/>
    </source>
</evidence>
<feature type="domain" description="VOC" evidence="3">
    <location>
        <begin position="28"/>
        <end position="142"/>
    </location>
</feature>
<dbReference type="GO" id="GO:0046491">
    <property type="term" value="P:L-methylmalonyl-CoA metabolic process"/>
    <property type="evidence" value="ECO:0007669"/>
    <property type="project" value="TreeGrafter"/>
</dbReference>
<evidence type="ECO:0000259" key="3">
    <source>
        <dbReference type="PROSITE" id="PS51819"/>
    </source>
</evidence>
<dbReference type="PANTHER" id="PTHR43048:SF3">
    <property type="entry name" value="METHYLMALONYL-COA EPIMERASE, MITOCHONDRIAL"/>
    <property type="match status" value="1"/>
</dbReference>
<feature type="signal peptide" evidence="2">
    <location>
        <begin position="1"/>
        <end position="19"/>
    </location>
</feature>
<feature type="chain" id="PRO_5016836350" evidence="2">
    <location>
        <begin position="20"/>
        <end position="306"/>
    </location>
</feature>
<dbReference type="SUPFAM" id="SSF54593">
    <property type="entry name" value="Glyoxalase/Bleomycin resistance protein/Dihydroxybiphenyl dioxygenase"/>
    <property type="match status" value="2"/>
</dbReference>
<proteinExistence type="predicted"/>
<reference evidence="4 5" key="1">
    <citation type="submission" date="2018-08" db="EMBL/GenBank/DDBJ databases">
        <title>Acidipila sp. 4G-K13, an acidobacterium isolated from forest soil.</title>
        <authorList>
            <person name="Gao Z.-H."/>
            <person name="Qiu L.-H."/>
        </authorList>
    </citation>
    <scope>NUCLEOTIDE SEQUENCE [LARGE SCALE GENOMIC DNA]</scope>
    <source>
        <strain evidence="4 5">4G-K13</strain>
    </source>
</reference>
<evidence type="ECO:0000313" key="5">
    <source>
        <dbReference type="Proteomes" id="UP000264702"/>
    </source>
</evidence>
<dbReference type="OrthoDB" id="108351at2"/>
<dbReference type="GO" id="GO:0046872">
    <property type="term" value="F:metal ion binding"/>
    <property type="evidence" value="ECO:0007669"/>
    <property type="project" value="UniProtKB-KW"/>
</dbReference>
<sequence length="306" mass="33843">MAALTLFALAPAAYSHAQAATPRPLITGISHLSVYTADAAKSEDFYVHILGAVKRSDPENSAGSRYYFSPVQFVEVLPLPEGWTSVSRLDHVAFRTKSAEQLRKYLGAHDVAVPEKVESGSDGSRWFSVKDPEGNKVEFVQPPAKPEAVPVNPLSTHIIHVGYMVHNPAKEDAFFRTLLGFRPYWHGGMNDTVTQWISQQVPDGPDWLEYMVVGPPDSTGIPADMTQNRLGVMDHFSLGVFNMEKTVNLLYAGDRLTPRHSPPQIGRDGKWQLNMYDPDGTRAEIMEFQPSVKPCCSEFTAASPTK</sequence>
<keyword evidence="2" id="KW-0732">Signal</keyword>
<dbReference type="InterPro" id="IPR029068">
    <property type="entry name" value="Glyas_Bleomycin-R_OHBP_Dase"/>
</dbReference>
<dbReference type="PANTHER" id="PTHR43048">
    <property type="entry name" value="METHYLMALONYL-COA EPIMERASE"/>
    <property type="match status" value="1"/>
</dbReference>
<accession>A0A372IUR1</accession>
<protein>
    <submittedName>
        <fullName evidence="4">VOC family protein</fullName>
    </submittedName>
</protein>
<name>A0A372IUR1_9BACT</name>
<dbReference type="EMBL" id="QVQT01000001">
    <property type="protein sequence ID" value="RFU18670.1"/>
    <property type="molecule type" value="Genomic_DNA"/>
</dbReference>
<dbReference type="InterPro" id="IPR004360">
    <property type="entry name" value="Glyas_Fos-R_dOase_dom"/>
</dbReference>
<evidence type="ECO:0000313" key="4">
    <source>
        <dbReference type="EMBL" id="RFU18670.1"/>
    </source>
</evidence>
<dbReference type="InterPro" id="IPR051785">
    <property type="entry name" value="MMCE/EMCE_epimerase"/>
</dbReference>
<keyword evidence="5" id="KW-1185">Reference proteome</keyword>
<gene>
    <name evidence="4" type="ORF">D0Y96_00095</name>
</gene>
<organism evidence="4 5">
    <name type="scientific">Paracidobacterium acidisoli</name>
    <dbReference type="NCBI Taxonomy" id="2303751"/>
    <lineage>
        <taxon>Bacteria</taxon>
        <taxon>Pseudomonadati</taxon>
        <taxon>Acidobacteriota</taxon>
        <taxon>Terriglobia</taxon>
        <taxon>Terriglobales</taxon>
        <taxon>Acidobacteriaceae</taxon>
        <taxon>Paracidobacterium</taxon>
    </lineage>
</organism>
<dbReference type="Pfam" id="PF00903">
    <property type="entry name" value="Glyoxalase"/>
    <property type="match status" value="1"/>
</dbReference>
<dbReference type="Proteomes" id="UP000264702">
    <property type="component" value="Unassembled WGS sequence"/>
</dbReference>
<dbReference type="AlphaFoldDB" id="A0A372IUR1"/>